<feature type="transmembrane region" description="Helical" evidence="5">
    <location>
        <begin position="213"/>
        <end position="236"/>
    </location>
</feature>
<dbReference type="GO" id="GO:0022857">
    <property type="term" value="F:transmembrane transporter activity"/>
    <property type="evidence" value="ECO:0007669"/>
    <property type="project" value="InterPro"/>
</dbReference>
<reference evidence="7" key="1">
    <citation type="journal article" date="2020" name="Cell">
        <title>Large-Scale Comparative Analyses of Tick Genomes Elucidate Their Genetic Diversity and Vector Capacities.</title>
        <authorList>
            <consortium name="Tick Genome and Microbiome Consortium (TIGMIC)"/>
            <person name="Jia N."/>
            <person name="Wang J."/>
            <person name="Shi W."/>
            <person name="Du L."/>
            <person name="Sun Y."/>
            <person name="Zhan W."/>
            <person name="Jiang J.F."/>
            <person name="Wang Q."/>
            <person name="Zhang B."/>
            <person name="Ji P."/>
            <person name="Bell-Sakyi L."/>
            <person name="Cui X.M."/>
            <person name="Yuan T.T."/>
            <person name="Jiang B.G."/>
            <person name="Yang W.F."/>
            <person name="Lam T.T."/>
            <person name="Chang Q.C."/>
            <person name="Ding S.J."/>
            <person name="Wang X.J."/>
            <person name="Zhu J.G."/>
            <person name="Ruan X.D."/>
            <person name="Zhao L."/>
            <person name="Wei J.T."/>
            <person name="Ye R.Z."/>
            <person name="Que T.C."/>
            <person name="Du C.H."/>
            <person name="Zhou Y.H."/>
            <person name="Cheng J.X."/>
            <person name="Dai P.F."/>
            <person name="Guo W.B."/>
            <person name="Han X.H."/>
            <person name="Huang E.J."/>
            <person name="Li L.F."/>
            <person name="Wei W."/>
            <person name="Gao Y.C."/>
            <person name="Liu J.Z."/>
            <person name="Shao H.Z."/>
            <person name="Wang X."/>
            <person name="Wang C.C."/>
            <person name="Yang T.C."/>
            <person name="Huo Q.B."/>
            <person name="Li W."/>
            <person name="Chen H.Y."/>
            <person name="Chen S.E."/>
            <person name="Zhou L.G."/>
            <person name="Ni X.B."/>
            <person name="Tian J.H."/>
            <person name="Sheng Y."/>
            <person name="Liu T."/>
            <person name="Pan Y.S."/>
            <person name="Xia L.Y."/>
            <person name="Li J."/>
            <person name="Zhao F."/>
            <person name="Cao W.C."/>
        </authorList>
    </citation>
    <scope>NUCLEOTIDE SEQUENCE</scope>
    <source>
        <strain evidence="7">Rmic-2018</strain>
    </source>
</reference>
<feature type="domain" description="Major facilitator superfamily (MFS) profile" evidence="6">
    <location>
        <begin position="86"/>
        <end position="338"/>
    </location>
</feature>
<evidence type="ECO:0000256" key="4">
    <source>
        <dbReference type="ARBA" id="ARBA00023136"/>
    </source>
</evidence>
<dbReference type="GO" id="GO:0016020">
    <property type="term" value="C:membrane"/>
    <property type="evidence" value="ECO:0007669"/>
    <property type="project" value="UniProtKB-SubCell"/>
</dbReference>
<dbReference type="InterPro" id="IPR020846">
    <property type="entry name" value="MFS_dom"/>
</dbReference>
<keyword evidence="8" id="KW-1185">Reference proteome</keyword>
<evidence type="ECO:0000256" key="2">
    <source>
        <dbReference type="ARBA" id="ARBA00022692"/>
    </source>
</evidence>
<dbReference type="PANTHER" id="PTHR24064">
    <property type="entry name" value="SOLUTE CARRIER FAMILY 22 MEMBER"/>
    <property type="match status" value="1"/>
</dbReference>
<protein>
    <recommendedName>
        <fullName evidence="6">Major facilitator superfamily (MFS) profile domain-containing protein</fullName>
    </recommendedName>
</protein>
<dbReference type="SUPFAM" id="SSF103473">
    <property type="entry name" value="MFS general substrate transporter"/>
    <property type="match status" value="1"/>
</dbReference>
<comment type="subcellular location">
    <subcellularLocation>
        <location evidence="1">Membrane</location>
        <topology evidence="1">Multi-pass membrane protein</topology>
    </subcellularLocation>
</comment>
<reference evidence="7" key="2">
    <citation type="submission" date="2021-09" db="EMBL/GenBank/DDBJ databases">
        <authorList>
            <person name="Jia N."/>
            <person name="Wang J."/>
            <person name="Shi W."/>
            <person name="Du L."/>
            <person name="Sun Y."/>
            <person name="Zhan W."/>
            <person name="Jiang J."/>
            <person name="Wang Q."/>
            <person name="Zhang B."/>
            <person name="Ji P."/>
            <person name="Sakyi L.B."/>
            <person name="Cui X."/>
            <person name="Yuan T."/>
            <person name="Jiang B."/>
            <person name="Yang W."/>
            <person name="Lam T.T.-Y."/>
            <person name="Chang Q."/>
            <person name="Ding S."/>
            <person name="Wang X."/>
            <person name="Zhu J."/>
            <person name="Ruan X."/>
            <person name="Zhao L."/>
            <person name="Wei J."/>
            <person name="Que T."/>
            <person name="Du C."/>
            <person name="Cheng J."/>
            <person name="Dai P."/>
            <person name="Han X."/>
            <person name="Huang E."/>
            <person name="Gao Y."/>
            <person name="Liu J."/>
            <person name="Shao H."/>
            <person name="Ye R."/>
            <person name="Li L."/>
            <person name="Wei W."/>
            <person name="Wang X."/>
            <person name="Wang C."/>
            <person name="Huo Q."/>
            <person name="Li W."/>
            <person name="Guo W."/>
            <person name="Chen H."/>
            <person name="Chen S."/>
            <person name="Zhou L."/>
            <person name="Zhou L."/>
            <person name="Ni X."/>
            <person name="Tian J."/>
            <person name="Zhou Y."/>
            <person name="Sheng Y."/>
            <person name="Liu T."/>
            <person name="Pan Y."/>
            <person name="Xia L."/>
            <person name="Li J."/>
            <person name="Zhao F."/>
            <person name="Cao W."/>
        </authorList>
    </citation>
    <scope>NUCLEOTIDE SEQUENCE</scope>
    <source>
        <strain evidence="7">Rmic-2018</strain>
        <tissue evidence="7">Larvae</tissue>
    </source>
</reference>
<keyword evidence="4 5" id="KW-0472">Membrane</keyword>
<gene>
    <name evidence="7" type="ORF">HPB51_001283</name>
</gene>
<proteinExistence type="predicted"/>
<evidence type="ECO:0000256" key="5">
    <source>
        <dbReference type="SAM" id="Phobius"/>
    </source>
</evidence>
<organism evidence="7 8">
    <name type="scientific">Rhipicephalus microplus</name>
    <name type="common">Cattle tick</name>
    <name type="synonym">Boophilus microplus</name>
    <dbReference type="NCBI Taxonomy" id="6941"/>
    <lineage>
        <taxon>Eukaryota</taxon>
        <taxon>Metazoa</taxon>
        <taxon>Ecdysozoa</taxon>
        <taxon>Arthropoda</taxon>
        <taxon>Chelicerata</taxon>
        <taxon>Arachnida</taxon>
        <taxon>Acari</taxon>
        <taxon>Parasitiformes</taxon>
        <taxon>Ixodida</taxon>
        <taxon>Ixodoidea</taxon>
        <taxon>Ixodidae</taxon>
        <taxon>Rhipicephalinae</taxon>
        <taxon>Rhipicephalus</taxon>
        <taxon>Boophilus</taxon>
    </lineage>
</organism>
<evidence type="ECO:0000313" key="7">
    <source>
        <dbReference type="EMBL" id="KAH8029558.1"/>
    </source>
</evidence>
<evidence type="ECO:0000256" key="3">
    <source>
        <dbReference type="ARBA" id="ARBA00022989"/>
    </source>
</evidence>
<accession>A0A9J6E5J3</accession>
<dbReference type="AlphaFoldDB" id="A0A9J6E5J3"/>
<dbReference type="Gene3D" id="1.20.1250.20">
    <property type="entry name" value="MFS general substrate transporter like domains"/>
    <property type="match status" value="1"/>
</dbReference>
<keyword evidence="3 5" id="KW-1133">Transmembrane helix</keyword>
<feature type="transmembrane region" description="Helical" evidence="5">
    <location>
        <begin position="186"/>
        <end position="206"/>
    </location>
</feature>
<evidence type="ECO:0000259" key="6">
    <source>
        <dbReference type="PROSITE" id="PS50850"/>
    </source>
</evidence>
<keyword evidence="2 5" id="KW-0812">Transmembrane</keyword>
<dbReference type="EMBL" id="JABSTU010000005">
    <property type="protein sequence ID" value="KAH8029558.1"/>
    <property type="molecule type" value="Genomic_DNA"/>
</dbReference>
<feature type="transmembrane region" description="Helical" evidence="5">
    <location>
        <begin position="156"/>
        <end position="180"/>
    </location>
</feature>
<dbReference type="PROSITE" id="PS50850">
    <property type="entry name" value="MFS"/>
    <property type="match status" value="1"/>
</dbReference>
<dbReference type="Pfam" id="PF00083">
    <property type="entry name" value="Sugar_tr"/>
    <property type="match status" value="1"/>
</dbReference>
<name>A0A9J6E5J3_RHIMP</name>
<comment type="caution">
    <text evidence="7">The sequence shown here is derived from an EMBL/GenBank/DDBJ whole genome shotgun (WGS) entry which is preliminary data.</text>
</comment>
<evidence type="ECO:0000313" key="8">
    <source>
        <dbReference type="Proteomes" id="UP000821866"/>
    </source>
</evidence>
<feature type="transmembrane region" description="Helical" evidence="5">
    <location>
        <begin position="242"/>
        <end position="260"/>
    </location>
</feature>
<sequence>MDVTNVIGDYGKFQRNVYLFTLLREAPSAIHLVIYSFFFPTVEYWCAMPETLTGNITSVQWELLALPNSSSYPRHQCEFLEFDVTVERVVVLGNTSMPCETWEYGRSYYKGSMVQEWDLVCDRAWMRSLAQTATMVGMLVGTLMSSLGDKIGRRPIVIAGYVICLFGSVCVAVSPSFSILVASRALLGSGLGMGQSSSFCLLMEVIGLKETTAAALALGVGFSLGIIMLPGLAWFIQDWRMLQWAITTPFLAFIIWSWFLPESPRWLIAKGKMSAARKVILKACTDNRLHVDDIDIVLAQLRKKILQEEESAKTKASFVDLVRSRRMLIYTIVLVYAS</sequence>
<dbReference type="VEuPathDB" id="VectorBase:LOC119165471"/>
<dbReference type="Proteomes" id="UP000821866">
    <property type="component" value="Chromosome 3"/>
</dbReference>
<dbReference type="InterPro" id="IPR005828">
    <property type="entry name" value="MFS_sugar_transport-like"/>
</dbReference>
<evidence type="ECO:0000256" key="1">
    <source>
        <dbReference type="ARBA" id="ARBA00004141"/>
    </source>
</evidence>
<dbReference type="InterPro" id="IPR036259">
    <property type="entry name" value="MFS_trans_sf"/>
</dbReference>